<proteinExistence type="predicted"/>
<keyword evidence="3" id="KW-1185">Reference proteome</keyword>
<dbReference type="Proteomes" id="UP000769528">
    <property type="component" value="Unassembled WGS sequence"/>
</dbReference>
<organism evidence="2 3">
    <name type="scientific">Wickerhamomyces mucosus</name>
    <dbReference type="NCBI Taxonomy" id="1378264"/>
    <lineage>
        <taxon>Eukaryota</taxon>
        <taxon>Fungi</taxon>
        <taxon>Dikarya</taxon>
        <taxon>Ascomycota</taxon>
        <taxon>Saccharomycotina</taxon>
        <taxon>Saccharomycetes</taxon>
        <taxon>Phaffomycetales</taxon>
        <taxon>Wickerhamomycetaceae</taxon>
        <taxon>Wickerhamomyces</taxon>
    </lineage>
</organism>
<feature type="region of interest" description="Disordered" evidence="1">
    <location>
        <begin position="58"/>
        <end position="93"/>
    </location>
</feature>
<dbReference type="EMBL" id="JAEUBF010000782">
    <property type="protein sequence ID" value="KAH3675082.1"/>
    <property type="molecule type" value="Genomic_DNA"/>
</dbReference>
<protein>
    <submittedName>
        <fullName evidence="2">Uncharacterized protein</fullName>
    </submittedName>
</protein>
<evidence type="ECO:0000313" key="3">
    <source>
        <dbReference type="Proteomes" id="UP000769528"/>
    </source>
</evidence>
<name>A0A9P8PND1_9ASCO</name>
<evidence type="ECO:0000313" key="2">
    <source>
        <dbReference type="EMBL" id="KAH3675082.1"/>
    </source>
</evidence>
<comment type="caution">
    <text evidence="2">The sequence shown here is derived from an EMBL/GenBank/DDBJ whole genome shotgun (WGS) entry which is preliminary data.</text>
</comment>
<sequence>MLIVAAGILELPVCHLNPRFGHTSMIDAAEHVVPGIGTDELVDIPTELDCGYDELTEDELTEDELTDDGLTDDGLTDDGLTDDATGEEVDTDDTDVVLTPQVVCGIL</sequence>
<reference evidence="2" key="2">
    <citation type="submission" date="2021-01" db="EMBL/GenBank/DDBJ databases">
        <authorList>
            <person name="Schikora-Tamarit M.A."/>
        </authorList>
    </citation>
    <scope>NUCLEOTIDE SEQUENCE</scope>
    <source>
        <strain evidence="2">CBS6341</strain>
    </source>
</reference>
<reference evidence="2" key="1">
    <citation type="journal article" date="2021" name="Open Biol.">
        <title>Shared evolutionary footprints suggest mitochondrial oxidative damage underlies multiple complex I losses in fungi.</title>
        <authorList>
            <person name="Schikora-Tamarit M.A."/>
            <person name="Marcet-Houben M."/>
            <person name="Nosek J."/>
            <person name="Gabaldon T."/>
        </authorList>
    </citation>
    <scope>NUCLEOTIDE SEQUENCE</scope>
    <source>
        <strain evidence="2">CBS6341</strain>
    </source>
</reference>
<dbReference type="AlphaFoldDB" id="A0A9P8PND1"/>
<evidence type="ECO:0000256" key="1">
    <source>
        <dbReference type="SAM" id="MobiDB-lite"/>
    </source>
</evidence>
<accession>A0A9P8PND1</accession>
<gene>
    <name evidence="2" type="ORF">WICMUC_002914</name>
</gene>